<dbReference type="InterPro" id="IPR042092">
    <property type="entry name" value="PsdUridine_s_RsuA/RluB/E/F_cat"/>
</dbReference>
<dbReference type="InterPro" id="IPR020103">
    <property type="entry name" value="PsdUridine_synth_cat_dom_sf"/>
</dbReference>
<dbReference type="Gene3D" id="3.10.290.10">
    <property type="entry name" value="RNA-binding S4 domain"/>
    <property type="match status" value="1"/>
</dbReference>
<dbReference type="InterPro" id="IPR000748">
    <property type="entry name" value="PsdUridine_synth_RsuA/RluB/E/F"/>
</dbReference>
<keyword evidence="5" id="KW-0694">RNA-binding</keyword>
<dbReference type="SUPFAM" id="SSF55174">
    <property type="entry name" value="Alpha-L RNA-binding motif"/>
    <property type="match status" value="1"/>
</dbReference>
<dbReference type="RefSeq" id="WP_150009798.1">
    <property type="nucleotide sequence ID" value="NZ_VWSG01000001.1"/>
</dbReference>
<gene>
    <name evidence="9" type="primary">rluF</name>
    <name evidence="9" type="ORF">F0460_02155</name>
</gene>
<evidence type="ECO:0000259" key="8">
    <source>
        <dbReference type="SMART" id="SM00363"/>
    </source>
</evidence>
<dbReference type="NCBIfam" id="TIGR00093">
    <property type="entry name" value="pseudouridine synthase"/>
    <property type="match status" value="1"/>
</dbReference>
<evidence type="ECO:0000256" key="1">
    <source>
        <dbReference type="ARBA" id="ARBA00008348"/>
    </source>
</evidence>
<dbReference type="GO" id="GO:0160138">
    <property type="term" value="F:23S rRNA pseudouridine(2604) synthase activity"/>
    <property type="evidence" value="ECO:0007669"/>
    <property type="project" value="UniProtKB-EC"/>
</dbReference>
<evidence type="ECO:0000256" key="3">
    <source>
        <dbReference type="ARBA" id="ARBA00036390"/>
    </source>
</evidence>
<sequence>MDQEGIRINKFLSEVGYCSRREADKLLEQGRITINGKIPELGTKVLPTDEVRVNGTLVTEKEEPKIYLAVNKPAGIECTTNQSVRGNIVDFINYPERIFPVGRLDKDSEGLIIMTNDGDIVNKILRARNNHEKEYIVTVDKTITDRFIQRMSAGVPILDTVTKECRVEKISSTTFRIFLTQGLNRQIRRMCEYFDYTVVALKRIRIINISLDVPVGKYRDITKAEMDELNRLIGESTKTEEGSLPKTDKPLVNKNPAPTKDRKDFKKKIIEQRPLRNERRNTRNK</sequence>
<dbReference type="FunFam" id="3.10.290.10:FF:000003">
    <property type="entry name" value="Pseudouridine synthase"/>
    <property type="match status" value="1"/>
</dbReference>
<dbReference type="InterPro" id="IPR036986">
    <property type="entry name" value="S4_RNA-bd_sf"/>
</dbReference>
<protein>
    <recommendedName>
        <fullName evidence="6">Pseudouridine synthase</fullName>
        <ecNumber evidence="6">5.4.99.-</ecNumber>
    </recommendedName>
</protein>
<dbReference type="PANTHER" id="PTHR47683:SF2">
    <property type="entry name" value="RNA-BINDING S4 DOMAIN-CONTAINING PROTEIN"/>
    <property type="match status" value="1"/>
</dbReference>
<evidence type="ECO:0000313" key="9">
    <source>
        <dbReference type="EMBL" id="KAA5538425.1"/>
    </source>
</evidence>
<evidence type="ECO:0000256" key="4">
    <source>
        <dbReference type="ARBA" id="ARBA00036535"/>
    </source>
</evidence>
<dbReference type="Proteomes" id="UP000325141">
    <property type="component" value="Unassembled WGS sequence"/>
</dbReference>
<dbReference type="InterPro" id="IPR002942">
    <property type="entry name" value="S4_RNA-bd"/>
</dbReference>
<organism evidence="9 10">
    <name type="scientific">Paenimyroides baculatum</name>
    <dbReference type="NCBI Taxonomy" id="2608000"/>
    <lineage>
        <taxon>Bacteria</taxon>
        <taxon>Pseudomonadati</taxon>
        <taxon>Bacteroidota</taxon>
        <taxon>Flavobacteriia</taxon>
        <taxon>Flavobacteriales</taxon>
        <taxon>Flavobacteriaceae</taxon>
        <taxon>Paenimyroides</taxon>
    </lineage>
</organism>
<dbReference type="FunFam" id="3.30.70.1560:FF:000002">
    <property type="entry name" value="Pseudouridine synthase"/>
    <property type="match status" value="1"/>
</dbReference>
<dbReference type="PROSITE" id="PS50889">
    <property type="entry name" value="S4"/>
    <property type="match status" value="1"/>
</dbReference>
<dbReference type="SMART" id="SM00363">
    <property type="entry name" value="S4"/>
    <property type="match status" value="1"/>
</dbReference>
<comment type="caution">
    <text evidence="9">The sequence shown here is derived from an EMBL/GenBank/DDBJ whole genome shotgun (WGS) entry which is preliminary data.</text>
</comment>
<dbReference type="Gene3D" id="3.30.70.1560">
    <property type="entry name" value="Alpha-L RNA-binding motif"/>
    <property type="match status" value="1"/>
</dbReference>
<keyword evidence="10" id="KW-1185">Reference proteome</keyword>
<proteinExistence type="inferred from homology"/>
<dbReference type="PROSITE" id="PS01149">
    <property type="entry name" value="PSI_RSU"/>
    <property type="match status" value="1"/>
</dbReference>
<dbReference type="EMBL" id="VWSG01000001">
    <property type="protein sequence ID" value="KAA5538425.1"/>
    <property type="molecule type" value="Genomic_DNA"/>
</dbReference>
<feature type="region of interest" description="Disordered" evidence="7">
    <location>
        <begin position="234"/>
        <end position="285"/>
    </location>
</feature>
<feature type="domain" description="RNA-binding S4" evidence="8">
    <location>
        <begin position="6"/>
        <end position="69"/>
    </location>
</feature>
<comment type="catalytic activity">
    <reaction evidence="3">
        <text>uridine(35) in tRNA(Tyr) = pseudouridine(35) in tRNA(Tyr)</text>
        <dbReference type="Rhea" id="RHEA:60556"/>
        <dbReference type="Rhea" id="RHEA-COMP:15607"/>
        <dbReference type="Rhea" id="RHEA-COMP:15608"/>
        <dbReference type="ChEBI" id="CHEBI:65314"/>
        <dbReference type="ChEBI" id="CHEBI:65315"/>
    </reaction>
</comment>
<dbReference type="GO" id="GO:0000455">
    <property type="term" value="P:enzyme-directed rRNA pseudouridine synthesis"/>
    <property type="evidence" value="ECO:0007669"/>
    <property type="project" value="UniProtKB-ARBA"/>
</dbReference>
<name>A0A5M6CZW7_9FLAO</name>
<dbReference type="Gene3D" id="3.30.70.580">
    <property type="entry name" value="Pseudouridine synthase I, catalytic domain, N-terminal subdomain"/>
    <property type="match status" value="1"/>
</dbReference>
<feature type="compositionally biased region" description="Basic and acidic residues" evidence="7">
    <location>
        <begin position="237"/>
        <end position="251"/>
    </location>
</feature>
<dbReference type="Pfam" id="PF00849">
    <property type="entry name" value="PseudoU_synth_2"/>
    <property type="match status" value="1"/>
</dbReference>
<dbReference type="InterPro" id="IPR020094">
    <property type="entry name" value="TruA/RsuA/RluB/E/F_N"/>
</dbReference>
<evidence type="ECO:0000256" key="5">
    <source>
        <dbReference type="PROSITE-ProRule" id="PRU00182"/>
    </source>
</evidence>
<dbReference type="InterPro" id="IPR006145">
    <property type="entry name" value="PsdUridine_synth_RsuA/RluA"/>
</dbReference>
<comment type="catalytic activity">
    <reaction evidence="4">
        <text>uridine(2604) in 23S rRNA = pseudouridine(2604) in 23S rRNA</text>
        <dbReference type="Rhea" id="RHEA:38875"/>
        <dbReference type="Rhea" id="RHEA-COMP:10093"/>
        <dbReference type="Rhea" id="RHEA-COMP:10094"/>
        <dbReference type="ChEBI" id="CHEBI:65314"/>
        <dbReference type="ChEBI" id="CHEBI:65315"/>
        <dbReference type="EC" id="5.4.99.21"/>
    </reaction>
</comment>
<dbReference type="AlphaFoldDB" id="A0A5M6CZW7"/>
<dbReference type="NCBIfam" id="NF007784">
    <property type="entry name" value="PRK10475.1"/>
    <property type="match status" value="1"/>
</dbReference>
<dbReference type="GO" id="GO:0003723">
    <property type="term" value="F:RNA binding"/>
    <property type="evidence" value="ECO:0007669"/>
    <property type="project" value="UniProtKB-KW"/>
</dbReference>
<dbReference type="SUPFAM" id="SSF55120">
    <property type="entry name" value="Pseudouridine synthase"/>
    <property type="match status" value="1"/>
</dbReference>
<keyword evidence="2 6" id="KW-0413">Isomerase</keyword>
<dbReference type="InterPro" id="IPR050343">
    <property type="entry name" value="RsuA_PseudoU_synthase"/>
</dbReference>
<evidence type="ECO:0000256" key="2">
    <source>
        <dbReference type="ARBA" id="ARBA00023235"/>
    </source>
</evidence>
<dbReference type="EC" id="5.4.99.-" evidence="6"/>
<dbReference type="CDD" id="cd00165">
    <property type="entry name" value="S4"/>
    <property type="match status" value="1"/>
</dbReference>
<dbReference type="PANTHER" id="PTHR47683">
    <property type="entry name" value="PSEUDOURIDINE SYNTHASE FAMILY PROTEIN-RELATED"/>
    <property type="match status" value="1"/>
</dbReference>
<dbReference type="Pfam" id="PF01479">
    <property type="entry name" value="S4"/>
    <property type="match status" value="1"/>
</dbReference>
<feature type="compositionally biased region" description="Basic and acidic residues" evidence="7">
    <location>
        <begin position="259"/>
        <end position="285"/>
    </location>
</feature>
<dbReference type="InterPro" id="IPR018496">
    <property type="entry name" value="PsdUridine_synth_RsuA/RluB_CS"/>
</dbReference>
<reference evidence="9 10" key="1">
    <citation type="submission" date="2019-09" db="EMBL/GenBank/DDBJ databases">
        <title>Genome sequence and assembly of Flavobacterium sp.</title>
        <authorList>
            <person name="Chhetri G."/>
        </authorList>
    </citation>
    <scope>NUCLEOTIDE SEQUENCE [LARGE SCALE GENOMIC DNA]</scope>
    <source>
        <strain evidence="9 10">SNL9</strain>
    </source>
</reference>
<evidence type="ECO:0000313" key="10">
    <source>
        <dbReference type="Proteomes" id="UP000325141"/>
    </source>
</evidence>
<evidence type="ECO:0000256" key="6">
    <source>
        <dbReference type="RuleBase" id="RU003887"/>
    </source>
</evidence>
<dbReference type="CDD" id="cd02554">
    <property type="entry name" value="PseudoU_synth_RluF"/>
    <property type="match status" value="1"/>
</dbReference>
<evidence type="ECO:0000256" key="7">
    <source>
        <dbReference type="SAM" id="MobiDB-lite"/>
    </source>
</evidence>
<accession>A0A5M6CZW7</accession>
<comment type="similarity">
    <text evidence="1 6">Belongs to the pseudouridine synthase RsuA family.</text>
</comment>